<evidence type="ECO:0000256" key="2">
    <source>
        <dbReference type="ARBA" id="ARBA00023125"/>
    </source>
</evidence>
<dbReference type="InterPro" id="IPR009057">
    <property type="entry name" value="Homeodomain-like_sf"/>
</dbReference>
<dbReference type="EMBL" id="CP134890">
    <property type="protein sequence ID" value="WNM20865.1"/>
    <property type="molecule type" value="Genomic_DNA"/>
</dbReference>
<accession>A0AA96EWH5</accession>
<dbReference type="Gene3D" id="1.10.10.60">
    <property type="entry name" value="Homeodomain-like"/>
    <property type="match status" value="1"/>
</dbReference>
<dbReference type="CDD" id="cd00130">
    <property type="entry name" value="PAS"/>
    <property type="match status" value="1"/>
</dbReference>
<gene>
    <name evidence="6" type="ORF">RN605_09225</name>
    <name evidence="5" type="ORF">RN608_02055</name>
</gene>
<sequence>MASQNNNQIATAIFQMLFELATGNYRFRKEMPAEENLFTKEIELLNHFANLWEEKIIHLHFPTPFYSFQSSIQHTVIINTKGQIQYLSPSFAFHLNYKPIELKETPIYQLLHKNSTDLLHNEINQLSESTIIHLIFVTTDNLYLPHFCSLLKLYPSELISINLITTMFQNIEDNNHLTTNPPAEPDDTILFNKIYNFISKNTEEQLPSTKEIAKQFGVNESKLKQGFKAHFNTSIYQCYNDIRLKKAFDLIQNTTLQIKEIAYSCGFNDYVTFSKAFKKKFGFAPANLKRPE</sequence>
<dbReference type="RefSeq" id="WP_313324368.1">
    <property type="nucleotide sequence ID" value="NZ_CP134878.1"/>
</dbReference>
<evidence type="ECO:0000256" key="1">
    <source>
        <dbReference type="ARBA" id="ARBA00023015"/>
    </source>
</evidence>
<evidence type="ECO:0000313" key="7">
    <source>
        <dbReference type="Proteomes" id="UP001304515"/>
    </source>
</evidence>
<keyword evidence="7" id="KW-1185">Reference proteome</keyword>
<dbReference type="InterPro" id="IPR020449">
    <property type="entry name" value="Tscrpt_reg_AraC-type_HTH"/>
</dbReference>
<dbReference type="PRINTS" id="PR00032">
    <property type="entry name" value="HTHARAC"/>
</dbReference>
<dbReference type="Gene3D" id="3.30.450.20">
    <property type="entry name" value="PAS domain"/>
    <property type="match status" value="1"/>
</dbReference>
<dbReference type="InterPro" id="IPR053142">
    <property type="entry name" value="PchR_regulatory_protein"/>
</dbReference>
<keyword evidence="3" id="KW-0804">Transcription</keyword>
<dbReference type="Pfam" id="PF12833">
    <property type="entry name" value="HTH_18"/>
    <property type="match status" value="1"/>
</dbReference>
<dbReference type="InterPro" id="IPR000014">
    <property type="entry name" value="PAS"/>
</dbReference>
<proteinExistence type="predicted"/>
<dbReference type="Proteomes" id="UP001304515">
    <property type="component" value="Chromosome"/>
</dbReference>
<accession>A0AA96J424</accession>
<dbReference type="InterPro" id="IPR035965">
    <property type="entry name" value="PAS-like_dom_sf"/>
</dbReference>
<dbReference type="EMBL" id="CP134878">
    <property type="protein sequence ID" value="WNM19476.1"/>
    <property type="molecule type" value="Genomic_DNA"/>
</dbReference>
<dbReference type="AlphaFoldDB" id="A0AA96EWH5"/>
<dbReference type="SUPFAM" id="SSF46689">
    <property type="entry name" value="Homeodomain-like"/>
    <property type="match status" value="1"/>
</dbReference>
<dbReference type="InterPro" id="IPR018060">
    <property type="entry name" value="HTH_AraC"/>
</dbReference>
<dbReference type="GO" id="GO:0003700">
    <property type="term" value="F:DNA-binding transcription factor activity"/>
    <property type="evidence" value="ECO:0007669"/>
    <property type="project" value="InterPro"/>
</dbReference>
<protein>
    <submittedName>
        <fullName evidence="5">Helix-turn-helix domain-containing protein</fullName>
    </submittedName>
</protein>
<dbReference type="SUPFAM" id="SSF55785">
    <property type="entry name" value="PYP-like sensor domain (PAS domain)"/>
    <property type="match status" value="1"/>
</dbReference>
<evidence type="ECO:0000313" key="5">
    <source>
        <dbReference type="EMBL" id="WNM19476.1"/>
    </source>
</evidence>
<keyword evidence="1" id="KW-0805">Transcription regulation</keyword>
<dbReference type="KEGG" id="fcj:RN605_09225"/>
<name>A0AA96EWH5_9FLAO</name>
<keyword evidence="2" id="KW-0238">DNA-binding</keyword>
<reference evidence="5 7" key="1">
    <citation type="submission" date="2023-09" db="EMBL/GenBank/DDBJ databases">
        <title>Flavobacterium sp. a novel bacteria isolate from Pepper rhizosphere.</title>
        <authorList>
            <person name="Peng Y."/>
            <person name="Lee J."/>
        </authorList>
    </citation>
    <scope>NUCLEOTIDE SEQUENCE</scope>
    <source>
        <strain evidence="5">PMR2A8</strain>
        <strain evidence="6 7">PMTSA4</strain>
    </source>
</reference>
<dbReference type="PANTHER" id="PTHR47893:SF1">
    <property type="entry name" value="REGULATORY PROTEIN PCHR"/>
    <property type="match status" value="1"/>
</dbReference>
<organism evidence="5">
    <name type="scientific">Flavobacterium capsici</name>
    <dbReference type="NCBI Taxonomy" id="3075618"/>
    <lineage>
        <taxon>Bacteria</taxon>
        <taxon>Pseudomonadati</taxon>
        <taxon>Bacteroidota</taxon>
        <taxon>Flavobacteriia</taxon>
        <taxon>Flavobacteriales</taxon>
        <taxon>Flavobacteriaceae</taxon>
        <taxon>Flavobacterium</taxon>
    </lineage>
</organism>
<evidence type="ECO:0000313" key="6">
    <source>
        <dbReference type="EMBL" id="WNM20865.1"/>
    </source>
</evidence>
<evidence type="ECO:0000256" key="3">
    <source>
        <dbReference type="ARBA" id="ARBA00023163"/>
    </source>
</evidence>
<dbReference type="GO" id="GO:0043565">
    <property type="term" value="F:sequence-specific DNA binding"/>
    <property type="evidence" value="ECO:0007669"/>
    <property type="project" value="InterPro"/>
</dbReference>
<evidence type="ECO:0000259" key="4">
    <source>
        <dbReference type="PROSITE" id="PS01124"/>
    </source>
</evidence>
<feature type="domain" description="HTH araC/xylS-type" evidence="4">
    <location>
        <begin position="192"/>
        <end position="291"/>
    </location>
</feature>
<dbReference type="SMART" id="SM00342">
    <property type="entry name" value="HTH_ARAC"/>
    <property type="match status" value="1"/>
</dbReference>
<dbReference type="PANTHER" id="PTHR47893">
    <property type="entry name" value="REGULATORY PROTEIN PCHR"/>
    <property type="match status" value="1"/>
</dbReference>
<dbReference type="PROSITE" id="PS01124">
    <property type="entry name" value="HTH_ARAC_FAMILY_2"/>
    <property type="match status" value="1"/>
</dbReference>